<evidence type="ECO:0000256" key="3">
    <source>
        <dbReference type="SAM" id="SignalP"/>
    </source>
</evidence>
<feature type="compositionally biased region" description="Low complexity" evidence="1">
    <location>
        <begin position="62"/>
        <end position="82"/>
    </location>
</feature>
<keyword evidence="2" id="KW-0472">Membrane</keyword>
<feature type="chain" id="PRO_5012125256" description="PDZ domain-containing protein" evidence="3">
    <location>
        <begin position="18"/>
        <end position="736"/>
    </location>
</feature>
<feature type="region of interest" description="Disordered" evidence="1">
    <location>
        <begin position="242"/>
        <end position="307"/>
    </location>
</feature>
<feature type="region of interest" description="Disordered" evidence="1">
    <location>
        <begin position="54"/>
        <end position="89"/>
    </location>
</feature>
<dbReference type="AlphaFoldDB" id="A0A1Z5J6F6"/>
<evidence type="ECO:0000313" key="5">
    <source>
        <dbReference type="Proteomes" id="UP000198406"/>
    </source>
</evidence>
<dbReference type="SUPFAM" id="SSF50156">
    <property type="entry name" value="PDZ domain-like"/>
    <property type="match status" value="1"/>
</dbReference>
<dbReference type="Proteomes" id="UP000198406">
    <property type="component" value="Unassembled WGS sequence"/>
</dbReference>
<feature type="compositionally biased region" description="Low complexity" evidence="1">
    <location>
        <begin position="272"/>
        <end position="296"/>
    </location>
</feature>
<gene>
    <name evidence="4" type="ORF">FisN_38Lh006</name>
</gene>
<reference evidence="4 5" key="1">
    <citation type="journal article" date="2015" name="Plant Cell">
        <title>Oil accumulation by the oleaginous diatom Fistulifera solaris as revealed by the genome and transcriptome.</title>
        <authorList>
            <person name="Tanaka T."/>
            <person name="Maeda Y."/>
            <person name="Veluchamy A."/>
            <person name="Tanaka M."/>
            <person name="Abida H."/>
            <person name="Marechal E."/>
            <person name="Bowler C."/>
            <person name="Muto M."/>
            <person name="Sunaga Y."/>
            <person name="Tanaka M."/>
            <person name="Yoshino T."/>
            <person name="Taniguchi T."/>
            <person name="Fukuda Y."/>
            <person name="Nemoto M."/>
            <person name="Matsumoto M."/>
            <person name="Wong P.S."/>
            <person name="Aburatani S."/>
            <person name="Fujibuchi W."/>
        </authorList>
    </citation>
    <scope>NUCLEOTIDE SEQUENCE [LARGE SCALE GENOMIC DNA]</scope>
    <source>
        <strain evidence="4 5">JPCC DA0580</strain>
    </source>
</reference>
<feature type="signal peptide" evidence="3">
    <location>
        <begin position="1"/>
        <end position="17"/>
    </location>
</feature>
<sequence>MRLLPVLIFILLRQIAAQPSDAPSRPLNGTAVLVNGTITSSPQQNITTNETITLSNETTPISQNTSFTTGGTNSTSNQTSPSAPVASNATAPLAPTPSVVLPEPTVVTTVAVRENVEMIEIRFKGVKALKEEEVIIWETLTEEWMLQFYEKVMTTSDQPLFNFRTFVVLENQTTYTVNNVPYIEIIYSQFVAFEAYPWSNTAVFYARYPFTLFDANTQYGQRLRSGLNWKDLELPVEVPLMPGETRAPTMSPTASPTAQPSDQPSTSPSLVPSISPTIAPSAIQSSAPSSVGSPSPTARVNAPVAPPEGSVVNEALRGLQLTLRNAGELVETEEWEKATADWFTNFFGGGPGPSPLRRLQAGNVENVSTQISFVSNNVTVDETNTSINTIIYDQELTYVAREGTLSSEEYATLPFEDNVGNKEYGNILKTFSNMGQVEVPLAIPVIPDQEGAGNGEEPDKPDSYDDGMSAGGIVGILFALLIVALALAAFVGFNRRKRQRDKGNEAHELSTNSELPEDQFGDVEQDLPEQPVISKVASLEKGQSYGLQSVATDEYDYDKAYVLRDQIRSVNSATSGSSLVYDFNKLEEDSVVSAPDSVFPVKIGAEAVMAYENKHRIRSASSSVSSRGSSSVRANQTTRLFGSVARNEQVLDVIAPAGKLGLIIDTPNEGPPVVYAIKDSSILGDKVCVDDRLIAIDDIDVRNMTAIEVSKLISSRNAQPERKLTLLRKRHVHSQL</sequence>
<dbReference type="Gene3D" id="2.30.42.10">
    <property type="match status" value="1"/>
</dbReference>
<keyword evidence="5" id="KW-1185">Reference proteome</keyword>
<feature type="compositionally biased region" description="Polar residues" evidence="1">
    <location>
        <begin position="248"/>
        <end position="270"/>
    </location>
</feature>
<dbReference type="EMBL" id="BDSP01000010">
    <property type="protein sequence ID" value="GAX09585.1"/>
    <property type="molecule type" value="Genomic_DNA"/>
</dbReference>
<accession>A0A1Z5J6F6</accession>
<protein>
    <recommendedName>
        <fullName evidence="6">PDZ domain-containing protein</fullName>
    </recommendedName>
</protein>
<dbReference type="InParanoid" id="A0A1Z5J6F6"/>
<comment type="caution">
    <text evidence="4">The sequence shown here is derived from an EMBL/GenBank/DDBJ whole genome shotgun (WGS) entry which is preliminary data.</text>
</comment>
<evidence type="ECO:0000256" key="2">
    <source>
        <dbReference type="SAM" id="Phobius"/>
    </source>
</evidence>
<name>A0A1Z5J6F6_FISSO</name>
<dbReference type="OrthoDB" id="75502at2759"/>
<evidence type="ECO:0000256" key="1">
    <source>
        <dbReference type="SAM" id="MobiDB-lite"/>
    </source>
</evidence>
<proteinExistence type="predicted"/>
<organism evidence="4 5">
    <name type="scientific">Fistulifera solaris</name>
    <name type="common">Oleaginous diatom</name>
    <dbReference type="NCBI Taxonomy" id="1519565"/>
    <lineage>
        <taxon>Eukaryota</taxon>
        <taxon>Sar</taxon>
        <taxon>Stramenopiles</taxon>
        <taxon>Ochrophyta</taxon>
        <taxon>Bacillariophyta</taxon>
        <taxon>Bacillariophyceae</taxon>
        <taxon>Bacillariophycidae</taxon>
        <taxon>Naviculales</taxon>
        <taxon>Naviculaceae</taxon>
        <taxon>Fistulifera</taxon>
    </lineage>
</organism>
<feature type="region of interest" description="Disordered" evidence="1">
    <location>
        <begin position="447"/>
        <end position="466"/>
    </location>
</feature>
<keyword evidence="2" id="KW-1133">Transmembrane helix</keyword>
<evidence type="ECO:0008006" key="6">
    <source>
        <dbReference type="Google" id="ProtNLM"/>
    </source>
</evidence>
<dbReference type="InterPro" id="IPR036034">
    <property type="entry name" value="PDZ_sf"/>
</dbReference>
<keyword evidence="2" id="KW-0812">Transmembrane</keyword>
<feature type="transmembrane region" description="Helical" evidence="2">
    <location>
        <begin position="470"/>
        <end position="493"/>
    </location>
</feature>
<keyword evidence="3" id="KW-0732">Signal</keyword>
<dbReference type="PANTHER" id="PTHR38909">
    <property type="entry name" value="G PROTEIN GAMMA DOMAIN-CONTAINING PROTEIN"/>
    <property type="match status" value="1"/>
</dbReference>
<evidence type="ECO:0000313" key="4">
    <source>
        <dbReference type="EMBL" id="GAX09585.1"/>
    </source>
</evidence>
<dbReference type="PANTHER" id="PTHR38909:SF1">
    <property type="entry name" value="G PROTEIN GAMMA DOMAIN-CONTAINING PROTEIN"/>
    <property type="match status" value="1"/>
</dbReference>